<dbReference type="RefSeq" id="WP_143005998.1">
    <property type="nucleotide sequence ID" value="NZ_FMYW01000013.1"/>
</dbReference>
<organism evidence="1 2">
    <name type="scientific">Succiniclasticum ruminis</name>
    <dbReference type="NCBI Taxonomy" id="40841"/>
    <lineage>
        <taxon>Bacteria</taxon>
        <taxon>Bacillati</taxon>
        <taxon>Bacillota</taxon>
        <taxon>Negativicutes</taxon>
        <taxon>Acidaminococcales</taxon>
        <taxon>Acidaminococcaceae</taxon>
        <taxon>Succiniclasticum</taxon>
    </lineage>
</organism>
<evidence type="ECO:0000313" key="2">
    <source>
        <dbReference type="Proteomes" id="UP000198943"/>
    </source>
</evidence>
<accession>A0A1G6NAI5</accession>
<dbReference type="EMBL" id="FMYW01000013">
    <property type="protein sequence ID" value="SDC64862.1"/>
    <property type="molecule type" value="Genomic_DNA"/>
</dbReference>
<dbReference type="OrthoDB" id="2649544at2"/>
<evidence type="ECO:0008006" key="3">
    <source>
        <dbReference type="Google" id="ProtNLM"/>
    </source>
</evidence>
<name>A0A1G6NAI5_9FIRM</name>
<dbReference type="Proteomes" id="UP000198943">
    <property type="component" value="Unassembled WGS sequence"/>
</dbReference>
<proteinExistence type="predicted"/>
<keyword evidence="2" id="KW-1185">Reference proteome</keyword>
<gene>
    <name evidence="1" type="ORF">SAMN04487864_1136</name>
</gene>
<protein>
    <recommendedName>
        <fullName evidence="3">ApeA N-terminal domain-containing protein</fullName>
    </recommendedName>
</protein>
<reference evidence="2" key="1">
    <citation type="submission" date="2016-10" db="EMBL/GenBank/DDBJ databases">
        <authorList>
            <person name="Varghese N."/>
            <person name="Submissions S."/>
        </authorList>
    </citation>
    <scope>NUCLEOTIDE SEQUENCE [LARGE SCALE GENOMIC DNA]</scope>
    <source>
        <strain evidence="2">DSM 11005</strain>
    </source>
</reference>
<sequence length="479" mass="56745">MMETIYNATATLKWENEKIQNLKCDIHIDKDSWDFFNINMRIPVDSFHKLKCAFKVKFSAKSGNLSFLSKEAYLVHSHWEKLKSGQIECNAMLELYDLIVYETLNVVNSNKSYNKGITIIFTLNYNKYLPDYKKLLTCYDGSVKLLKTGENEYVNLSEAFKCRFDTYYDFEDKGNEQIATARKVCLVSTKLSNYSHSTILNNIVNKMDDLLLLTSLFYRQRMIWTDFQYCAKNKKITHYRRKYKKEFVEWETPYPVGLGSGNLYKFLNSTFPVFLRSKYKNEIVKAIYALSLNYGKNLISESNFLNMFSSIEWLVLKYRKLNSKEFIIVNESKWRKIRKEVVTTIKNTIQDEEQEKLVIDKIGELRRYPLRQAYLAFCKKYNIDLEILWALFYANKEDKPGLSDLRNYLIHESNCEITNVLIYANYNLQWTLERILLTLLKWSLVDSNVSNRNLQFSYPVSRLKEVKKKAAEKLFKRNS</sequence>
<dbReference type="AlphaFoldDB" id="A0A1G6NAI5"/>
<evidence type="ECO:0000313" key="1">
    <source>
        <dbReference type="EMBL" id="SDC64862.1"/>
    </source>
</evidence>